<keyword evidence="9 12" id="KW-0234">DNA repair</keyword>
<evidence type="ECO:0000313" key="15">
    <source>
        <dbReference type="EMBL" id="SBV31375.1"/>
    </source>
</evidence>
<dbReference type="AlphaFoldDB" id="A0A1Y5PRV7"/>
<dbReference type="InterPro" id="IPR010994">
    <property type="entry name" value="RuvA_2-like"/>
</dbReference>
<dbReference type="Pfam" id="PF03120">
    <property type="entry name" value="OB_DNA_ligase"/>
    <property type="match status" value="1"/>
</dbReference>
<evidence type="ECO:0000256" key="13">
    <source>
        <dbReference type="RuleBase" id="RU000618"/>
    </source>
</evidence>
<evidence type="ECO:0000256" key="10">
    <source>
        <dbReference type="ARBA" id="ARBA00023211"/>
    </source>
</evidence>
<gene>
    <name evidence="12 15" type="primary">ligA</name>
    <name evidence="15" type="ORF">SPPYR_0255</name>
</gene>
<dbReference type="NCBIfam" id="NF005932">
    <property type="entry name" value="PRK07956.1"/>
    <property type="match status" value="1"/>
</dbReference>
<evidence type="ECO:0000259" key="14">
    <source>
        <dbReference type="PROSITE" id="PS50172"/>
    </source>
</evidence>
<comment type="function">
    <text evidence="1 12">DNA ligase that catalyzes the formation of phosphodiester linkages between 5'-phosphoryl and 3'-hydroxyl groups in double-stranded DNA using NAD as a coenzyme and as the energy source for the reaction. It is essential for DNA replication and repair of damaged DNA.</text>
</comment>
<dbReference type="GO" id="GO:0046872">
    <property type="term" value="F:metal ion binding"/>
    <property type="evidence" value="ECO:0007669"/>
    <property type="project" value="UniProtKB-KW"/>
</dbReference>
<dbReference type="InterPro" id="IPR036420">
    <property type="entry name" value="BRCT_dom_sf"/>
</dbReference>
<dbReference type="EC" id="6.5.1.2" evidence="12 13"/>
<proteinExistence type="inferred from homology"/>
<evidence type="ECO:0000256" key="4">
    <source>
        <dbReference type="ARBA" id="ARBA00022723"/>
    </source>
</evidence>
<dbReference type="SUPFAM" id="SSF52113">
    <property type="entry name" value="BRCT domain"/>
    <property type="match status" value="1"/>
</dbReference>
<comment type="similarity">
    <text evidence="12">Belongs to the NAD-dependent DNA ligase family. LigA subfamily.</text>
</comment>
<dbReference type="InterPro" id="IPR013839">
    <property type="entry name" value="DNAligase_adenylation"/>
</dbReference>
<evidence type="ECO:0000256" key="3">
    <source>
        <dbReference type="ARBA" id="ARBA00022705"/>
    </source>
</evidence>
<feature type="binding site" evidence="12">
    <location>
        <position position="477"/>
    </location>
    <ligand>
        <name>Zn(2+)</name>
        <dbReference type="ChEBI" id="CHEBI:29105"/>
    </ligand>
</feature>
<protein>
    <recommendedName>
        <fullName evidence="12 13">DNA ligase</fullName>
        <ecNumber evidence="12 13">6.5.1.2</ecNumber>
    </recommendedName>
    <alternativeName>
        <fullName evidence="12">Polydeoxyribonucleotide synthase [NAD(+)]</fullName>
    </alternativeName>
</protein>
<dbReference type="PANTHER" id="PTHR23389:SF9">
    <property type="entry name" value="DNA LIGASE"/>
    <property type="match status" value="1"/>
</dbReference>
<evidence type="ECO:0000256" key="9">
    <source>
        <dbReference type="ARBA" id="ARBA00023204"/>
    </source>
</evidence>
<dbReference type="SUPFAM" id="SSF56091">
    <property type="entry name" value="DNA ligase/mRNA capping enzyme, catalytic domain"/>
    <property type="match status" value="1"/>
</dbReference>
<feature type="binding site" evidence="12">
    <location>
        <begin position="40"/>
        <end position="44"/>
    </location>
    <ligand>
        <name>NAD(+)</name>
        <dbReference type="ChEBI" id="CHEBI:57540"/>
    </ligand>
</feature>
<dbReference type="GO" id="GO:0006281">
    <property type="term" value="P:DNA repair"/>
    <property type="evidence" value="ECO:0007669"/>
    <property type="project" value="UniProtKB-KW"/>
</dbReference>
<feature type="binding site" evidence="12">
    <location>
        <position position="124"/>
    </location>
    <ligand>
        <name>NAD(+)</name>
        <dbReference type="ChEBI" id="CHEBI:57540"/>
    </ligand>
</feature>
<dbReference type="PIRSF" id="PIRSF001604">
    <property type="entry name" value="LigA"/>
    <property type="match status" value="1"/>
</dbReference>
<dbReference type="InterPro" id="IPR004149">
    <property type="entry name" value="Znf_DNAligase_C4"/>
</dbReference>
<dbReference type="KEGG" id="sphu:SPPYR_0255"/>
<dbReference type="EMBL" id="LT598653">
    <property type="protein sequence ID" value="SBV31375.1"/>
    <property type="molecule type" value="Genomic_DNA"/>
</dbReference>
<dbReference type="InterPro" id="IPR033136">
    <property type="entry name" value="DNA_ligase_CS"/>
</dbReference>
<dbReference type="Gene3D" id="1.10.150.20">
    <property type="entry name" value="5' to 3' exonuclease, C-terminal subdomain"/>
    <property type="match status" value="2"/>
</dbReference>
<dbReference type="CDD" id="cd17748">
    <property type="entry name" value="BRCT_DNA_ligase_like"/>
    <property type="match status" value="1"/>
</dbReference>
<evidence type="ECO:0000256" key="7">
    <source>
        <dbReference type="ARBA" id="ARBA00022842"/>
    </source>
</evidence>
<keyword evidence="5 12" id="KW-0227">DNA damage</keyword>
<keyword evidence="2 12" id="KW-0436">Ligase</keyword>
<dbReference type="SMART" id="SM00532">
    <property type="entry name" value="LIGANc"/>
    <property type="match status" value="1"/>
</dbReference>
<dbReference type="Pfam" id="PF00533">
    <property type="entry name" value="BRCT"/>
    <property type="match status" value="1"/>
</dbReference>
<dbReference type="Gene3D" id="1.10.287.610">
    <property type="entry name" value="Helix hairpin bin"/>
    <property type="match status" value="1"/>
</dbReference>
<keyword evidence="10 12" id="KW-0464">Manganese</keyword>
<dbReference type="InterPro" id="IPR001679">
    <property type="entry name" value="DNA_ligase"/>
</dbReference>
<dbReference type="InterPro" id="IPR013840">
    <property type="entry name" value="DNAligase_N"/>
</dbReference>
<dbReference type="Gene3D" id="3.30.470.30">
    <property type="entry name" value="DNA ligase/mRNA capping enzyme"/>
    <property type="match status" value="1"/>
</dbReference>
<dbReference type="Pfam" id="PF12826">
    <property type="entry name" value="HHH_2"/>
    <property type="match status" value="1"/>
</dbReference>
<dbReference type="InterPro" id="IPR041663">
    <property type="entry name" value="DisA/LigA_HHH"/>
</dbReference>
<dbReference type="PROSITE" id="PS01056">
    <property type="entry name" value="DNA_LIGASE_N2"/>
    <property type="match status" value="1"/>
</dbReference>
<dbReference type="GO" id="GO:0006260">
    <property type="term" value="P:DNA replication"/>
    <property type="evidence" value="ECO:0007669"/>
    <property type="project" value="UniProtKB-KW"/>
</dbReference>
<dbReference type="PROSITE" id="PS01055">
    <property type="entry name" value="DNA_LIGASE_N1"/>
    <property type="match status" value="1"/>
</dbReference>
<keyword evidence="3 12" id="KW-0235">DNA replication</keyword>
<dbReference type="RefSeq" id="WP_295322808.1">
    <property type="nucleotide sequence ID" value="NZ_LT598653.1"/>
</dbReference>
<dbReference type="SUPFAM" id="SSF47781">
    <property type="entry name" value="RuvA domain 2-like"/>
    <property type="match status" value="1"/>
</dbReference>
<name>A0A1Y5PRV7_9SPHN</name>
<dbReference type="GO" id="GO:0003911">
    <property type="term" value="F:DNA ligase (NAD+) activity"/>
    <property type="evidence" value="ECO:0007669"/>
    <property type="project" value="UniProtKB-UniRule"/>
</dbReference>
<dbReference type="PANTHER" id="PTHR23389">
    <property type="entry name" value="CHROMOSOME TRANSMISSION FIDELITY FACTOR 18"/>
    <property type="match status" value="1"/>
</dbReference>
<dbReference type="NCBIfam" id="TIGR00575">
    <property type="entry name" value="dnlj"/>
    <property type="match status" value="1"/>
</dbReference>
<keyword evidence="8 12" id="KW-0520">NAD</keyword>
<reference evidence="15" key="1">
    <citation type="submission" date="2016-03" db="EMBL/GenBank/DDBJ databases">
        <authorList>
            <person name="Ploux O."/>
        </authorList>
    </citation>
    <scope>NUCLEOTIDE SEQUENCE</scope>
    <source>
        <strain evidence="15">UC10</strain>
    </source>
</reference>
<keyword evidence="6 12" id="KW-0862">Zinc</keyword>
<comment type="catalytic activity">
    <reaction evidence="11 12 13">
        <text>NAD(+) + (deoxyribonucleotide)n-3'-hydroxyl + 5'-phospho-(deoxyribonucleotide)m = (deoxyribonucleotide)n+m + AMP + beta-nicotinamide D-nucleotide.</text>
        <dbReference type="EC" id="6.5.1.2"/>
    </reaction>
</comment>
<feature type="binding site" evidence="12">
    <location>
        <position position="361"/>
    </location>
    <ligand>
        <name>NAD(+)</name>
        <dbReference type="ChEBI" id="CHEBI:57540"/>
    </ligand>
</feature>
<dbReference type="SUPFAM" id="SSF50249">
    <property type="entry name" value="Nucleic acid-binding proteins"/>
    <property type="match status" value="1"/>
</dbReference>
<sequence>MTEIESLSEAEAANELMRLARKIAHHSKLYHAEDAPEISDADYDALVRRNNEIENAFPQLIRADSPNNQVGAAVEGSPLAKVTHRQRMMSLDNAFAAEDVEEFVARVRRFLNLGADAAVALTAEDKIDGLSCSLRYEKGKLVQAATRGDGSVGEDVTANVRHIADIPDELVAPAKAGAAGDSVQTPTAPAFAGATDIPDVFEIRGEVYMAKTDFVALNARLMEEGRALAAQREQDFDPATVRQFANPRNAAAGSLRQKDASVTASRPLRFLAHGWGEVSALPADTQYGVMKAIEGWGVPVSPLLKRYESAEAVLAHYAEIERRRAEMDYDIDGVVYKVDRLDWQQRLGFVAKAPRWAIAHKFPAERAQTTLEAIDIQVGRTGKLTPVGRLTPVTVGGVVVSNVTLHNRDEIGRLGVRPGDRVVIQRAGDVIPQVVENLTRDEDRAAFAFPDHCPVCGSEAVAEEGEVDVRCTGGLICNAQKFERLRHFVSRGALDIEGLGEKSIAEFLELGWLDKGPADIFRLKAHRDELLGREGWKEKSVDNLFAAIEAKRQPDAARLLFGLGIRHVGAVTARDLLKGLGDIKRLPEKAAEIHAYLEANPRGEGESDGKYTARRVEAFKAILEVRADGIGIAVGEALADFFHEPHNRALWDDLLSEVAPPLYVVETRASEVSGMTVVFTGKLETMSRDEAKAQAEALGAKAAGSVSAKTDLVVAGPGAGSKLKQASALGIRVIDEGEWAKIVEAAG</sequence>
<feature type="domain" description="BRCT" evidence="14">
    <location>
        <begin position="667"/>
        <end position="739"/>
    </location>
</feature>
<comment type="caution">
    <text evidence="12">Lacks conserved residue(s) required for the propagation of feature annotation.</text>
</comment>
<feature type="binding site" evidence="12">
    <location>
        <begin position="90"/>
        <end position="91"/>
    </location>
    <ligand>
        <name>NAD(+)</name>
        <dbReference type="ChEBI" id="CHEBI:57540"/>
    </ligand>
</feature>
<feature type="binding site" evidence="12">
    <location>
        <position position="147"/>
    </location>
    <ligand>
        <name>NAD(+)</name>
        <dbReference type="ChEBI" id="CHEBI:57540"/>
    </ligand>
</feature>
<dbReference type="InterPro" id="IPR012340">
    <property type="entry name" value="NA-bd_OB-fold"/>
</dbReference>
<keyword evidence="4 12" id="KW-0479">Metal-binding</keyword>
<dbReference type="Gene3D" id="6.20.10.30">
    <property type="match status" value="1"/>
</dbReference>
<keyword evidence="7 12" id="KW-0460">Magnesium</keyword>
<dbReference type="Pfam" id="PF03119">
    <property type="entry name" value="DNA_ligase_ZBD"/>
    <property type="match status" value="1"/>
</dbReference>
<feature type="binding site" evidence="12">
    <location>
        <position position="206"/>
    </location>
    <ligand>
        <name>NAD(+)</name>
        <dbReference type="ChEBI" id="CHEBI:57540"/>
    </ligand>
</feature>
<dbReference type="InterPro" id="IPR018239">
    <property type="entry name" value="DNA_ligase_AS"/>
</dbReference>
<evidence type="ECO:0000256" key="1">
    <source>
        <dbReference type="ARBA" id="ARBA00004067"/>
    </source>
</evidence>
<dbReference type="GO" id="GO:0005829">
    <property type="term" value="C:cytosol"/>
    <property type="evidence" value="ECO:0007669"/>
    <property type="project" value="TreeGrafter"/>
</dbReference>
<evidence type="ECO:0000256" key="12">
    <source>
        <dbReference type="HAMAP-Rule" id="MF_01588"/>
    </source>
</evidence>
<feature type="binding site" evidence="12">
    <location>
        <position position="337"/>
    </location>
    <ligand>
        <name>NAD(+)</name>
        <dbReference type="ChEBI" id="CHEBI:57540"/>
    </ligand>
</feature>
<dbReference type="Gene3D" id="2.40.50.140">
    <property type="entry name" value="Nucleic acid-binding proteins"/>
    <property type="match status" value="1"/>
</dbReference>
<comment type="cofactor">
    <cofactor evidence="12">
        <name>Mg(2+)</name>
        <dbReference type="ChEBI" id="CHEBI:18420"/>
    </cofactor>
    <cofactor evidence="12">
        <name>Mn(2+)</name>
        <dbReference type="ChEBI" id="CHEBI:29035"/>
    </cofactor>
</comment>
<evidence type="ECO:0000256" key="2">
    <source>
        <dbReference type="ARBA" id="ARBA00022598"/>
    </source>
</evidence>
<feature type="binding site" evidence="12">
    <location>
        <position position="456"/>
    </location>
    <ligand>
        <name>Zn(2+)</name>
        <dbReference type="ChEBI" id="CHEBI:29105"/>
    </ligand>
</feature>
<evidence type="ECO:0000256" key="8">
    <source>
        <dbReference type="ARBA" id="ARBA00023027"/>
    </source>
</evidence>
<dbReference type="InterPro" id="IPR004150">
    <property type="entry name" value="NAD_DNA_ligase_OB"/>
</dbReference>
<accession>A0A1Y5PRV7</accession>
<feature type="binding site" evidence="12">
    <location>
        <position position="453"/>
    </location>
    <ligand>
        <name>Zn(2+)</name>
        <dbReference type="ChEBI" id="CHEBI:29105"/>
    </ligand>
</feature>
<organism evidence="15">
    <name type="scientific">uncultured Sphingopyxis sp</name>
    <dbReference type="NCBI Taxonomy" id="310581"/>
    <lineage>
        <taxon>Bacteria</taxon>
        <taxon>Pseudomonadati</taxon>
        <taxon>Pseudomonadota</taxon>
        <taxon>Alphaproteobacteria</taxon>
        <taxon>Sphingomonadales</taxon>
        <taxon>Sphingomonadaceae</taxon>
        <taxon>Sphingopyxis</taxon>
        <taxon>environmental samples</taxon>
    </lineage>
</organism>
<evidence type="ECO:0000256" key="5">
    <source>
        <dbReference type="ARBA" id="ARBA00022763"/>
    </source>
</evidence>
<dbReference type="CDD" id="cd00114">
    <property type="entry name" value="LIGANc"/>
    <property type="match status" value="1"/>
</dbReference>
<evidence type="ECO:0000256" key="11">
    <source>
        <dbReference type="ARBA" id="ARBA00034005"/>
    </source>
</evidence>
<dbReference type="Gene3D" id="3.40.50.10190">
    <property type="entry name" value="BRCT domain"/>
    <property type="match status" value="1"/>
</dbReference>
<evidence type="ECO:0000256" key="6">
    <source>
        <dbReference type="ARBA" id="ARBA00022833"/>
    </source>
</evidence>
<dbReference type="Pfam" id="PF01653">
    <property type="entry name" value="DNA_ligase_aden"/>
    <property type="match status" value="2"/>
</dbReference>
<feature type="active site" description="N6-AMP-lysine intermediate" evidence="12">
    <location>
        <position position="126"/>
    </location>
</feature>
<dbReference type="HAMAP" id="MF_01588">
    <property type="entry name" value="DNA_ligase_A"/>
    <property type="match status" value="1"/>
</dbReference>
<dbReference type="InterPro" id="IPR001357">
    <property type="entry name" value="BRCT_dom"/>
</dbReference>
<dbReference type="PROSITE" id="PS50172">
    <property type="entry name" value="BRCT"/>
    <property type="match status" value="1"/>
</dbReference>
<dbReference type="SMART" id="SM00292">
    <property type="entry name" value="BRCT"/>
    <property type="match status" value="1"/>
</dbReference>